<evidence type="ECO:0000313" key="4">
    <source>
        <dbReference type="EMBL" id="CAE0604421.1"/>
    </source>
</evidence>
<dbReference type="Pfam" id="PF03097">
    <property type="entry name" value="BRO1"/>
    <property type="match status" value="1"/>
</dbReference>
<dbReference type="InterPro" id="IPR004328">
    <property type="entry name" value="BRO1_dom"/>
</dbReference>
<protein>
    <recommendedName>
        <fullName evidence="5">UBA domain-containing protein</fullName>
    </recommendedName>
</protein>
<sequence>MLAFNVKSTAPVPLAKVLGPAVDQAKWTAGASFVQELDAWRKKIGQLRFSTQGPAQCRDGALHYYKLVTHAEHHFRGSSLKELKLLFRWHDTFNPKLSVAQPDWRFERAAVLFNIAASLSYLATLQDRGDPEGMKLSCKYFQEAAGAISEVRSVSREAAWVEYTPDMTNEFLQAIESLMLAQAQKCFYEKAVADGRPHALIAKLAAECAALYAEAWLKLSTPVLQESIAGEWLAIVDWNRQLFDGVQNFYAASIHAAANEYGPQVSRLTHAVNKCAEAVNLCRKAAPELQAQFKAAHAMARDAHAKAKHDNDMVYFEKVPPLATLPKLQRAAMVKPIKLPELNVEPPEEQAPAPPPPEPAPAEVAESGVATVTAGMGSVAMGGEGDALMPGPPPPPPSFDEATSAGVDDLMAMGFGREAAQAALEQAGGSVQEASALLLQVPP</sequence>
<dbReference type="Pfam" id="PF00627">
    <property type="entry name" value="UBA"/>
    <property type="match status" value="1"/>
</dbReference>
<dbReference type="SMART" id="SM01041">
    <property type="entry name" value="BRO1"/>
    <property type="match status" value="1"/>
</dbReference>
<dbReference type="InterPro" id="IPR038499">
    <property type="entry name" value="BRO1_sf"/>
</dbReference>
<dbReference type="PROSITE" id="PS51180">
    <property type="entry name" value="BRO1"/>
    <property type="match status" value="1"/>
</dbReference>
<dbReference type="PANTHER" id="PTHR23030">
    <property type="entry name" value="PCD6 INTERACTING PROTEIN-RELATED"/>
    <property type="match status" value="1"/>
</dbReference>
<proteinExistence type="predicted"/>
<dbReference type="PROSITE" id="PS50030">
    <property type="entry name" value="UBA"/>
    <property type="match status" value="1"/>
</dbReference>
<gene>
    <name evidence="4" type="ORF">SACU0126_LOCUS36188</name>
</gene>
<dbReference type="SMART" id="SM00165">
    <property type="entry name" value="UBA"/>
    <property type="match status" value="1"/>
</dbReference>
<dbReference type="GO" id="GO:0043328">
    <property type="term" value="P:protein transport to vacuole involved in ubiquitin-dependent protein catabolic process via the multivesicular body sorting pathway"/>
    <property type="evidence" value="ECO:0007669"/>
    <property type="project" value="TreeGrafter"/>
</dbReference>
<organism evidence="4">
    <name type="scientific">Strombidinopsis acuminata</name>
    <dbReference type="NCBI Taxonomy" id="141414"/>
    <lineage>
        <taxon>Eukaryota</taxon>
        <taxon>Sar</taxon>
        <taxon>Alveolata</taxon>
        <taxon>Ciliophora</taxon>
        <taxon>Intramacronucleata</taxon>
        <taxon>Spirotrichea</taxon>
        <taxon>Choreotrichia</taxon>
        <taxon>Choreotrichida</taxon>
        <taxon>Strombidinopsidae</taxon>
        <taxon>Strombidinopsis</taxon>
    </lineage>
</organism>
<reference evidence="4" key="1">
    <citation type="submission" date="2021-01" db="EMBL/GenBank/DDBJ databases">
        <authorList>
            <person name="Corre E."/>
            <person name="Pelletier E."/>
            <person name="Niang G."/>
            <person name="Scheremetjew M."/>
            <person name="Finn R."/>
            <person name="Kale V."/>
            <person name="Holt S."/>
            <person name="Cochrane G."/>
            <person name="Meng A."/>
            <person name="Brown T."/>
            <person name="Cohen L."/>
        </authorList>
    </citation>
    <scope>NUCLEOTIDE SEQUENCE</scope>
    <source>
        <strain evidence="4">SPMC142</strain>
    </source>
</reference>
<dbReference type="InterPro" id="IPR009060">
    <property type="entry name" value="UBA-like_sf"/>
</dbReference>
<evidence type="ECO:0000259" key="3">
    <source>
        <dbReference type="PROSITE" id="PS51180"/>
    </source>
</evidence>
<evidence type="ECO:0008006" key="5">
    <source>
        <dbReference type="Google" id="ProtNLM"/>
    </source>
</evidence>
<dbReference type="PANTHER" id="PTHR23030:SF30">
    <property type="entry name" value="TYROSINE-PROTEIN PHOSPHATASE NON-RECEPTOR TYPE 23"/>
    <property type="match status" value="1"/>
</dbReference>
<dbReference type="AlphaFoldDB" id="A0A7S3U699"/>
<dbReference type="EMBL" id="HBIQ01114158">
    <property type="protein sequence ID" value="CAE0604421.1"/>
    <property type="molecule type" value="Transcribed_RNA"/>
</dbReference>
<evidence type="ECO:0000259" key="2">
    <source>
        <dbReference type="PROSITE" id="PS50030"/>
    </source>
</evidence>
<dbReference type="SUPFAM" id="SSF46934">
    <property type="entry name" value="UBA-like"/>
    <property type="match status" value="1"/>
</dbReference>
<dbReference type="InterPro" id="IPR015940">
    <property type="entry name" value="UBA"/>
</dbReference>
<dbReference type="Gene3D" id="1.10.8.10">
    <property type="entry name" value="DNA helicase RuvA subunit, C-terminal domain"/>
    <property type="match status" value="1"/>
</dbReference>
<dbReference type="GO" id="GO:0005768">
    <property type="term" value="C:endosome"/>
    <property type="evidence" value="ECO:0007669"/>
    <property type="project" value="TreeGrafter"/>
</dbReference>
<accession>A0A7S3U699</accession>
<name>A0A7S3U699_9SPIT</name>
<feature type="region of interest" description="Disordered" evidence="1">
    <location>
        <begin position="377"/>
        <end position="407"/>
    </location>
</feature>
<feature type="domain" description="BRO1" evidence="3">
    <location>
        <begin position="1"/>
        <end position="443"/>
    </location>
</feature>
<feature type="domain" description="UBA" evidence="2">
    <location>
        <begin position="398"/>
        <end position="441"/>
    </location>
</feature>
<feature type="region of interest" description="Disordered" evidence="1">
    <location>
        <begin position="345"/>
        <end position="365"/>
    </location>
</feature>
<evidence type="ECO:0000256" key="1">
    <source>
        <dbReference type="SAM" id="MobiDB-lite"/>
    </source>
</evidence>
<dbReference type="Gene3D" id="1.25.40.280">
    <property type="entry name" value="alix/aip1 like domains"/>
    <property type="match status" value="1"/>
</dbReference>